<evidence type="ECO:0000313" key="5">
    <source>
        <dbReference type="Proteomes" id="UP000469558"/>
    </source>
</evidence>
<dbReference type="SUPFAM" id="SSF51735">
    <property type="entry name" value="NAD(P)-binding Rossmann-fold domains"/>
    <property type="match status" value="1"/>
</dbReference>
<name>A0A8T9C0G7_9HELO</name>
<dbReference type="GO" id="GO:0016616">
    <property type="term" value="F:oxidoreductase activity, acting on the CH-OH group of donors, NAD or NADP as acceptor"/>
    <property type="evidence" value="ECO:0007669"/>
    <property type="project" value="InterPro"/>
</dbReference>
<feature type="domain" description="3-beta hydroxysteroid dehydrogenase/isomerase" evidence="3">
    <location>
        <begin position="9"/>
        <end position="277"/>
    </location>
</feature>
<dbReference type="InterPro" id="IPR002225">
    <property type="entry name" value="3Beta_OHSteriod_DH/Estase"/>
</dbReference>
<protein>
    <submittedName>
        <fullName evidence="4">Sterol-4-alpha-carboxylate 3-dehydrogenase</fullName>
    </submittedName>
</protein>
<dbReference type="InterPro" id="IPR036291">
    <property type="entry name" value="NAD(P)-bd_dom_sf"/>
</dbReference>
<evidence type="ECO:0000256" key="1">
    <source>
        <dbReference type="ARBA" id="ARBA00009219"/>
    </source>
</evidence>
<dbReference type="Gene3D" id="3.40.50.720">
    <property type="entry name" value="NAD(P)-binding Rossmann-like Domain"/>
    <property type="match status" value="1"/>
</dbReference>
<comment type="caution">
    <text evidence="4">The sequence shown here is derived from an EMBL/GenBank/DDBJ whole genome shotgun (WGS) entry which is preliminary data.</text>
</comment>
<gene>
    <name evidence="4" type="primary">ERG26_2</name>
    <name evidence="4" type="ORF">LSUE1_G008684</name>
</gene>
<evidence type="ECO:0000313" key="4">
    <source>
        <dbReference type="EMBL" id="TVY73574.1"/>
    </source>
</evidence>
<dbReference type="AlphaFoldDB" id="A0A8T9C0G7"/>
<comment type="similarity">
    <text evidence="1">Belongs to the 3-beta-HSD family.</text>
</comment>
<dbReference type="Proteomes" id="UP000469558">
    <property type="component" value="Unassembled WGS sequence"/>
</dbReference>
<dbReference type="PANTHER" id="PTHR43245:SF51">
    <property type="entry name" value="SHORT CHAIN DEHYDROGENASE_REDUCTASE FAMILY 42E, MEMBER 2"/>
    <property type="match status" value="1"/>
</dbReference>
<dbReference type="EMBL" id="QGMK01001042">
    <property type="protein sequence ID" value="TVY73574.1"/>
    <property type="molecule type" value="Genomic_DNA"/>
</dbReference>
<dbReference type="Pfam" id="PF01073">
    <property type="entry name" value="3Beta_HSD"/>
    <property type="match status" value="1"/>
</dbReference>
<dbReference type="OrthoDB" id="10058185at2759"/>
<accession>A0A8T9C0G7</accession>
<reference evidence="4 5" key="1">
    <citation type="submission" date="2018-05" db="EMBL/GenBank/DDBJ databases">
        <title>Genome sequencing and assembly of the regulated plant pathogen Lachnellula willkommii and related sister species for the development of diagnostic species identification markers.</title>
        <authorList>
            <person name="Giroux E."/>
            <person name="Bilodeau G."/>
        </authorList>
    </citation>
    <scope>NUCLEOTIDE SEQUENCE [LARGE SCALE GENOMIC DNA]</scope>
    <source>
        <strain evidence="4 5">CBS 268.59</strain>
    </source>
</reference>
<dbReference type="PANTHER" id="PTHR43245">
    <property type="entry name" value="BIFUNCTIONAL POLYMYXIN RESISTANCE PROTEIN ARNA"/>
    <property type="match status" value="1"/>
</dbReference>
<organism evidence="4 5">
    <name type="scientific">Lachnellula suecica</name>
    <dbReference type="NCBI Taxonomy" id="602035"/>
    <lineage>
        <taxon>Eukaryota</taxon>
        <taxon>Fungi</taxon>
        <taxon>Dikarya</taxon>
        <taxon>Ascomycota</taxon>
        <taxon>Pezizomycotina</taxon>
        <taxon>Leotiomycetes</taxon>
        <taxon>Helotiales</taxon>
        <taxon>Lachnaceae</taxon>
        <taxon>Lachnellula</taxon>
    </lineage>
</organism>
<sequence length="327" mass="35869">MGDLGSVFVIGGCGLLGHHIVKYLLESGDATSITVFDVSTINNRYNDSRVEYITGSITSRAGLLSALKNTNTKVIFNTASPDPLVPNPALLEEVNITGTQNVLECAMEFRIKVHVYTSSSEVVQNCYDDIVFANETWPLPESPVGGSVYARTKKIGEEFVLKANGQNGLLPTAIRLCTLFGEGDRVLTKHMVEMVQDGRAKYHVGSGKNLYDFIYAGNAAEGHILAAKKLLEASRAKEPIPEELGVDGEAFFMTNGNPIPFWSFSKLVASEMGMPIDDTDIWAQVRTFDIGKAKQRLEYQPSVDMREGIRRSVKWHVANNSKGEKSS</sequence>
<keyword evidence="2" id="KW-0560">Oxidoreductase</keyword>
<evidence type="ECO:0000256" key="2">
    <source>
        <dbReference type="ARBA" id="ARBA00023002"/>
    </source>
</evidence>
<proteinExistence type="inferred from homology"/>
<dbReference type="GO" id="GO:0006694">
    <property type="term" value="P:steroid biosynthetic process"/>
    <property type="evidence" value="ECO:0007669"/>
    <property type="project" value="InterPro"/>
</dbReference>
<evidence type="ECO:0000259" key="3">
    <source>
        <dbReference type="Pfam" id="PF01073"/>
    </source>
</evidence>
<keyword evidence="5" id="KW-1185">Reference proteome</keyword>
<dbReference type="InterPro" id="IPR050177">
    <property type="entry name" value="Lipid_A_modif_metabolic_enz"/>
</dbReference>